<comment type="caution">
    <text evidence="2">The sequence shown here is derived from an EMBL/GenBank/DDBJ whole genome shotgun (WGS) entry which is preliminary data.</text>
</comment>
<gene>
    <name evidence="2" type="ORF">ODALV1_LOCUS12995</name>
</gene>
<name>A0ABP1QM42_9HEXA</name>
<keyword evidence="1" id="KW-0472">Membrane</keyword>
<accession>A0ABP1QM42</accession>
<feature type="transmembrane region" description="Helical" evidence="1">
    <location>
        <begin position="12"/>
        <end position="32"/>
    </location>
</feature>
<feature type="transmembrane region" description="Helical" evidence="1">
    <location>
        <begin position="63"/>
        <end position="82"/>
    </location>
</feature>
<organism evidence="2 3">
    <name type="scientific">Orchesella dallaii</name>
    <dbReference type="NCBI Taxonomy" id="48710"/>
    <lineage>
        <taxon>Eukaryota</taxon>
        <taxon>Metazoa</taxon>
        <taxon>Ecdysozoa</taxon>
        <taxon>Arthropoda</taxon>
        <taxon>Hexapoda</taxon>
        <taxon>Collembola</taxon>
        <taxon>Entomobryomorpha</taxon>
        <taxon>Entomobryoidea</taxon>
        <taxon>Orchesellidae</taxon>
        <taxon>Orchesellinae</taxon>
        <taxon>Orchesella</taxon>
    </lineage>
</organism>
<evidence type="ECO:0008006" key="4">
    <source>
        <dbReference type="Google" id="ProtNLM"/>
    </source>
</evidence>
<keyword evidence="1" id="KW-0812">Transmembrane</keyword>
<evidence type="ECO:0000256" key="1">
    <source>
        <dbReference type="SAM" id="Phobius"/>
    </source>
</evidence>
<feature type="transmembrane region" description="Helical" evidence="1">
    <location>
        <begin position="260"/>
        <end position="285"/>
    </location>
</feature>
<keyword evidence="3" id="KW-1185">Reference proteome</keyword>
<proteinExistence type="predicted"/>
<evidence type="ECO:0000313" key="2">
    <source>
        <dbReference type="EMBL" id="CAL8108487.1"/>
    </source>
</evidence>
<feature type="transmembrane region" description="Helical" evidence="1">
    <location>
        <begin position="172"/>
        <end position="193"/>
    </location>
</feature>
<keyword evidence="1" id="KW-1133">Transmembrane helix</keyword>
<feature type="transmembrane region" description="Helical" evidence="1">
    <location>
        <begin position="123"/>
        <end position="145"/>
    </location>
</feature>
<reference evidence="2 3" key="1">
    <citation type="submission" date="2024-08" db="EMBL/GenBank/DDBJ databases">
        <authorList>
            <person name="Cucini C."/>
            <person name="Frati F."/>
        </authorList>
    </citation>
    <scope>NUCLEOTIDE SEQUENCE [LARGE SCALE GENOMIC DNA]</scope>
</reference>
<dbReference type="Proteomes" id="UP001642540">
    <property type="component" value="Unassembled WGS sequence"/>
</dbReference>
<dbReference type="EMBL" id="CAXLJM020000040">
    <property type="protein sequence ID" value="CAL8108487.1"/>
    <property type="molecule type" value="Genomic_DNA"/>
</dbReference>
<sequence length="394" mass="45531">MKPSNNFCYWNWILQHLYLFNYMVVLIVNLIIKFRGEPDNDIPDEVVRIKDEAFDAMLTAIDIAYISLIAVTLGLSINLILVRQELITLFNKIVEVDTKLTEKYEMELEGNPTVNKYVMRAELTFAATNFIAVFMAPGMFLVVFLQDFEPLHRFLAEVFEIHVTFTFEHMPILLWMVFSASNCLNVLYIHAFITNWNIHVICFWLVNTTPKKDSLIQYTNRNRGIHCAPLFSTKLGLMEGSVIMNIYKQLQYLDRLVDNLLTSFLITIHHGGGMIVFVASCYICIQYVDDLVATPVLMMLICAPLLITFVEFVETVELSRINDASRSSLGILKDRFRTSFATSKNRKSKELWKMAQAAPVLWMETAYPFYRFHRGTLLEYFDQTIDLLVSVLVG</sequence>
<protein>
    <recommendedName>
        <fullName evidence="4">Odorant receptor</fullName>
    </recommendedName>
</protein>
<feature type="transmembrane region" description="Helical" evidence="1">
    <location>
        <begin position="291"/>
        <end position="313"/>
    </location>
</feature>
<evidence type="ECO:0000313" key="3">
    <source>
        <dbReference type="Proteomes" id="UP001642540"/>
    </source>
</evidence>